<protein>
    <recommendedName>
        <fullName evidence="1">SGNH hydrolase-type esterase domain-containing protein</fullName>
    </recommendedName>
</protein>
<organism evidence="2 3">
    <name type="scientific">Gemmata obscuriglobus</name>
    <dbReference type="NCBI Taxonomy" id="114"/>
    <lineage>
        <taxon>Bacteria</taxon>
        <taxon>Pseudomonadati</taxon>
        <taxon>Planctomycetota</taxon>
        <taxon>Planctomycetia</taxon>
        <taxon>Gemmatales</taxon>
        <taxon>Gemmataceae</taxon>
        <taxon>Gemmata</taxon>
    </lineage>
</organism>
<proteinExistence type="predicted"/>
<accession>A0A2Z3H427</accession>
<dbReference type="GO" id="GO:0004622">
    <property type="term" value="F:phosphatidylcholine lysophospholipase activity"/>
    <property type="evidence" value="ECO:0007669"/>
    <property type="project" value="TreeGrafter"/>
</dbReference>
<evidence type="ECO:0000259" key="1">
    <source>
        <dbReference type="Pfam" id="PF13472"/>
    </source>
</evidence>
<gene>
    <name evidence="2" type="ORF">C1280_34090</name>
</gene>
<dbReference type="Gene3D" id="3.40.50.1110">
    <property type="entry name" value="SGNH hydrolase"/>
    <property type="match status" value="1"/>
</dbReference>
<dbReference type="SUPFAM" id="SSF52266">
    <property type="entry name" value="SGNH hydrolase"/>
    <property type="match status" value="1"/>
</dbReference>
<dbReference type="InterPro" id="IPR036514">
    <property type="entry name" value="SGNH_hydro_sf"/>
</dbReference>
<sequence length="219" mass="23569">MLALVLASTLAADLPVAPPPRPVDPFAKWEKNILAHEKRLTAAPPKPGSVFFAGSSSIVGWDVKKFFPGAGYINVGFGGSVIADSTHFAPRILTPYKPGTIVFYAGDNDIGRGIKPEQVAADFKAFVAAVRKDNPSCRVLFVAVKPSLARWKLFEAQKKANALVRAYCESETGLVFVDIVPLMLGSDGKPVAELFVKDGLHMTPKGYELWTAAVSKALR</sequence>
<dbReference type="Proteomes" id="UP000245802">
    <property type="component" value="Chromosome"/>
</dbReference>
<dbReference type="AlphaFoldDB" id="A0A2Z3H427"/>
<dbReference type="InterPro" id="IPR051532">
    <property type="entry name" value="Ester_Hydrolysis_Enzymes"/>
</dbReference>
<name>A0A2Z3H427_9BACT</name>
<dbReference type="PANTHER" id="PTHR30383:SF5">
    <property type="entry name" value="SGNH HYDROLASE-TYPE ESTERASE DOMAIN-CONTAINING PROTEIN"/>
    <property type="match status" value="1"/>
</dbReference>
<reference evidence="2 3" key="1">
    <citation type="submission" date="2018-01" db="EMBL/GenBank/DDBJ databases">
        <title>G. obscuriglobus.</title>
        <authorList>
            <person name="Franke J."/>
            <person name="Blomberg W."/>
            <person name="Selmecki A."/>
        </authorList>
    </citation>
    <scope>NUCLEOTIDE SEQUENCE [LARGE SCALE GENOMIC DNA]</scope>
    <source>
        <strain evidence="2 3">DSM 5831</strain>
    </source>
</reference>
<dbReference type="Pfam" id="PF13472">
    <property type="entry name" value="Lipase_GDSL_2"/>
    <property type="match status" value="1"/>
</dbReference>
<feature type="domain" description="SGNH hydrolase-type esterase" evidence="1">
    <location>
        <begin position="69"/>
        <end position="209"/>
    </location>
</feature>
<dbReference type="EMBL" id="CP025958">
    <property type="protein sequence ID" value="AWM41539.1"/>
    <property type="molecule type" value="Genomic_DNA"/>
</dbReference>
<evidence type="ECO:0000313" key="3">
    <source>
        <dbReference type="Proteomes" id="UP000245802"/>
    </source>
</evidence>
<dbReference type="OrthoDB" id="2513075at2"/>
<dbReference type="InterPro" id="IPR013830">
    <property type="entry name" value="SGNH_hydro"/>
</dbReference>
<dbReference type="KEGG" id="gog:C1280_34090"/>
<evidence type="ECO:0000313" key="2">
    <source>
        <dbReference type="EMBL" id="AWM41539.1"/>
    </source>
</evidence>
<dbReference type="PANTHER" id="PTHR30383">
    <property type="entry name" value="THIOESTERASE 1/PROTEASE 1/LYSOPHOSPHOLIPASE L1"/>
    <property type="match status" value="1"/>
</dbReference>
<keyword evidence="3" id="KW-1185">Reference proteome</keyword>